<keyword evidence="5" id="KW-0406">Ion transport</keyword>
<dbReference type="EMBL" id="CP019343">
    <property type="protein sequence ID" value="ARN74426.1"/>
    <property type="molecule type" value="Genomic_DNA"/>
</dbReference>
<evidence type="ECO:0000256" key="8">
    <source>
        <dbReference type="ARBA" id="ARBA00023214"/>
    </source>
</evidence>
<dbReference type="KEGG" id="osg:BST96_10005"/>
<evidence type="ECO:0000256" key="4">
    <source>
        <dbReference type="ARBA" id="ARBA00022989"/>
    </source>
</evidence>
<evidence type="ECO:0000256" key="6">
    <source>
        <dbReference type="ARBA" id="ARBA00023136"/>
    </source>
</evidence>
<feature type="transmembrane region" description="Helical" evidence="10">
    <location>
        <begin position="20"/>
        <end position="43"/>
    </location>
</feature>
<keyword evidence="3 10" id="KW-0812">Transmembrane</keyword>
<feature type="transmembrane region" description="Helical" evidence="10">
    <location>
        <begin position="267"/>
        <end position="285"/>
    </location>
</feature>
<evidence type="ECO:0000256" key="10">
    <source>
        <dbReference type="SAM" id="Phobius"/>
    </source>
</evidence>
<dbReference type="GO" id="GO:0005254">
    <property type="term" value="F:chloride channel activity"/>
    <property type="evidence" value="ECO:0007669"/>
    <property type="project" value="UniProtKB-KW"/>
</dbReference>
<evidence type="ECO:0000256" key="3">
    <source>
        <dbReference type="ARBA" id="ARBA00022692"/>
    </source>
</evidence>
<evidence type="ECO:0000256" key="2">
    <source>
        <dbReference type="ARBA" id="ARBA00022448"/>
    </source>
</evidence>
<reference evidence="11 12" key="1">
    <citation type="submission" date="2016-11" db="EMBL/GenBank/DDBJ databases">
        <title>Trade-off between light-utilization and light-protection in marine flavobacteria.</title>
        <authorList>
            <person name="Kumagai Y."/>
        </authorList>
    </citation>
    <scope>NUCLEOTIDE SEQUENCE [LARGE SCALE GENOMIC DNA]</scope>
    <source>
        <strain evidence="11 12">NBRC 107125</strain>
    </source>
</reference>
<dbReference type="InterPro" id="IPR014743">
    <property type="entry name" value="Cl-channel_core"/>
</dbReference>
<evidence type="ECO:0000313" key="12">
    <source>
        <dbReference type="Proteomes" id="UP000193450"/>
    </source>
</evidence>
<feature type="transmembrane region" description="Helical" evidence="10">
    <location>
        <begin position="63"/>
        <end position="83"/>
    </location>
</feature>
<dbReference type="OrthoDB" id="9767361at2"/>
<accession>A0A1X9N9V9</accession>
<dbReference type="AlphaFoldDB" id="A0A1X9N9V9"/>
<keyword evidence="2" id="KW-0813">Transport</keyword>
<keyword evidence="9" id="KW-0407">Ion channel</keyword>
<proteinExistence type="predicted"/>
<dbReference type="PROSITE" id="PS51257">
    <property type="entry name" value="PROKAR_LIPOPROTEIN"/>
    <property type="match status" value="1"/>
</dbReference>
<dbReference type="InterPro" id="IPR050368">
    <property type="entry name" value="ClC-type_chloride_channel"/>
</dbReference>
<evidence type="ECO:0000313" key="11">
    <source>
        <dbReference type="EMBL" id="ARN74426.1"/>
    </source>
</evidence>
<feature type="transmembrane region" description="Helical" evidence="10">
    <location>
        <begin position="337"/>
        <end position="355"/>
    </location>
</feature>
<keyword evidence="8" id="KW-0868">Chloride</keyword>
<protein>
    <submittedName>
        <fullName evidence="11">Chloride channel protein EriC</fullName>
    </submittedName>
</protein>
<dbReference type="RefSeq" id="WP_085758571.1">
    <property type="nucleotide sequence ID" value="NZ_CP019343.1"/>
</dbReference>
<organism evidence="11 12">
    <name type="scientific">Oceanicoccus sagamiensis</name>
    <dbReference type="NCBI Taxonomy" id="716816"/>
    <lineage>
        <taxon>Bacteria</taxon>
        <taxon>Pseudomonadati</taxon>
        <taxon>Pseudomonadota</taxon>
        <taxon>Gammaproteobacteria</taxon>
        <taxon>Cellvibrionales</taxon>
        <taxon>Spongiibacteraceae</taxon>
        <taxon>Oceanicoccus</taxon>
    </lineage>
</organism>
<dbReference type="SUPFAM" id="SSF81340">
    <property type="entry name" value="Clc chloride channel"/>
    <property type="match status" value="1"/>
</dbReference>
<dbReference type="Pfam" id="PF00654">
    <property type="entry name" value="Voltage_CLC"/>
    <property type="match status" value="1"/>
</dbReference>
<dbReference type="InterPro" id="IPR001807">
    <property type="entry name" value="ClC"/>
</dbReference>
<keyword evidence="4 10" id="KW-1133">Transmembrane helix</keyword>
<sequence length="581" mass="62477">MHYHWLRDTRHRLANANSLIHLSILGVLSGISCSLVILLFRYLIETPSSLWLPGGDADNFEALPNWLHFALPLSGALLLGFILRKMAVADTRTGIVHVLTRLHVDHGHLPLKNALVQFFGGALAVITGQSGGREGPAIHLGAATNSLIGQKLRLPNNSIRMLVGCGTSAAIAASFNTPIAGVIFAMEVIMMEYTVAGFIPVMLAAITGTIMSRAIYGGDLLFDIPAIEMASLWEVPFIIFLGLVIGSCAALFMKILKLSLHFADRPIMQRFAMAGLVTGCCALMVPEVMGIGYDSLNAALNSELSLQLMFALIAAKIIATAVSTGMGMPIGLIGPNILIGACIGSALGGLGAYFFPELSSQRSFYVLLGMGAMMGAVLNAPLAALMALLELSNNTTMIFPGMLAITVATLTNSEIFKQRSAHQTALFQLKQLLPTDPVSLALQRTSVASIMQRNIATTMNQVTLEEAQTLAEKPYLWYVIGGNDDKLQLSHGDDLRQHIETRLKTDPGPLIELTGAHTEQVMELHIQATLREALTVMNKHEVDTLYVSGYLTGGRSPVSSLDLGIITRADIEKHNNTPQSF</sequence>
<feature type="transmembrane region" description="Helical" evidence="10">
    <location>
        <begin position="193"/>
        <end position="215"/>
    </location>
</feature>
<gene>
    <name evidence="11" type="ORF">BST96_10005</name>
</gene>
<feature type="transmembrane region" description="Helical" evidence="10">
    <location>
        <begin position="305"/>
        <end position="325"/>
    </location>
</feature>
<feature type="transmembrane region" description="Helical" evidence="10">
    <location>
        <begin position="235"/>
        <end position="255"/>
    </location>
</feature>
<evidence type="ECO:0000256" key="5">
    <source>
        <dbReference type="ARBA" id="ARBA00023065"/>
    </source>
</evidence>
<dbReference type="GO" id="GO:0034707">
    <property type="term" value="C:chloride channel complex"/>
    <property type="evidence" value="ECO:0007669"/>
    <property type="project" value="UniProtKB-KW"/>
</dbReference>
<dbReference type="Gene3D" id="1.10.3080.10">
    <property type="entry name" value="Clc chloride channel"/>
    <property type="match status" value="1"/>
</dbReference>
<dbReference type="PRINTS" id="PR00762">
    <property type="entry name" value="CLCHANNEL"/>
</dbReference>
<name>A0A1X9N9V9_9GAMM</name>
<keyword evidence="7" id="KW-0869">Chloride channel</keyword>
<dbReference type="PANTHER" id="PTHR43427">
    <property type="entry name" value="CHLORIDE CHANNEL PROTEIN CLC-E"/>
    <property type="match status" value="1"/>
</dbReference>
<keyword evidence="6 10" id="KW-0472">Membrane</keyword>
<dbReference type="PANTHER" id="PTHR43427:SF6">
    <property type="entry name" value="CHLORIDE CHANNEL PROTEIN CLC-E"/>
    <property type="match status" value="1"/>
</dbReference>
<evidence type="ECO:0000256" key="9">
    <source>
        <dbReference type="ARBA" id="ARBA00023303"/>
    </source>
</evidence>
<evidence type="ECO:0000256" key="7">
    <source>
        <dbReference type="ARBA" id="ARBA00023173"/>
    </source>
</evidence>
<dbReference type="CDD" id="cd00400">
    <property type="entry name" value="Voltage_gated_ClC"/>
    <property type="match status" value="1"/>
</dbReference>
<evidence type="ECO:0000256" key="1">
    <source>
        <dbReference type="ARBA" id="ARBA00004141"/>
    </source>
</evidence>
<comment type="subcellular location">
    <subcellularLocation>
        <location evidence="1">Membrane</location>
        <topology evidence="1">Multi-pass membrane protein</topology>
    </subcellularLocation>
</comment>
<feature type="transmembrane region" description="Helical" evidence="10">
    <location>
        <begin position="367"/>
        <end position="389"/>
    </location>
</feature>
<dbReference type="STRING" id="716816.BST96_10005"/>
<keyword evidence="12" id="KW-1185">Reference proteome</keyword>
<dbReference type="Proteomes" id="UP000193450">
    <property type="component" value="Chromosome"/>
</dbReference>